<dbReference type="Proteomes" id="UP000683000">
    <property type="component" value="Unassembled WGS sequence"/>
</dbReference>
<keyword evidence="2" id="KW-0812">Transmembrane</keyword>
<reference evidence="3" key="1">
    <citation type="submission" date="2021-03" db="EMBL/GenBank/DDBJ databases">
        <title>Evolutionary innovations through gain and loss of genes in the ectomycorrhizal Boletales.</title>
        <authorList>
            <person name="Wu G."/>
            <person name="Miyauchi S."/>
            <person name="Morin E."/>
            <person name="Yang Z.-L."/>
            <person name="Xu J."/>
            <person name="Martin F.M."/>
        </authorList>
    </citation>
    <scope>NUCLEOTIDE SEQUENCE</scope>
    <source>
        <strain evidence="3">BR01</strain>
    </source>
</reference>
<keyword evidence="4" id="KW-1185">Reference proteome</keyword>
<feature type="compositionally biased region" description="Polar residues" evidence="1">
    <location>
        <begin position="1"/>
        <end position="16"/>
    </location>
</feature>
<comment type="caution">
    <text evidence="3">The sequence shown here is derived from an EMBL/GenBank/DDBJ whole genome shotgun (WGS) entry which is preliminary data.</text>
</comment>
<dbReference type="EMBL" id="JAGFBS010000014">
    <property type="protein sequence ID" value="KAG6375455.1"/>
    <property type="molecule type" value="Genomic_DNA"/>
</dbReference>
<keyword evidence="2" id="KW-1133">Transmembrane helix</keyword>
<evidence type="ECO:0000313" key="3">
    <source>
        <dbReference type="EMBL" id="KAG6375455.1"/>
    </source>
</evidence>
<dbReference type="AlphaFoldDB" id="A0A8I3AAI5"/>
<protein>
    <submittedName>
        <fullName evidence="3">Uncharacterized protein</fullName>
    </submittedName>
</protein>
<dbReference type="OrthoDB" id="3056235at2759"/>
<evidence type="ECO:0000313" key="4">
    <source>
        <dbReference type="Proteomes" id="UP000683000"/>
    </source>
</evidence>
<name>A0A8I3AAI5_9AGAM</name>
<gene>
    <name evidence="3" type="ORF">JVT61DRAFT_3013</name>
</gene>
<evidence type="ECO:0000256" key="2">
    <source>
        <dbReference type="SAM" id="Phobius"/>
    </source>
</evidence>
<feature type="region of interest" description="Disordered" evidence="1">
    <location>
        <begin position="1"/>
        <end position="31"/>
    </location>
</feature>
<organism evidence="3 4">
    <name type="scientific">Boletus reticuloceps</name>
    <dbReference type="NCBI Taxonomy" id="495285"/>
    <lineage>
        <taxon>Eukaryota</taxon>
        <taxon>Fungi</taxon>
        <taxon>Dikarya</taxon>
        <taxon>Basidiomycota</taxon>
        <taxon>Agaricomycotina</taxon>
        <taxon>Agaricomycetes</taxon>
        <taxon>Agaricomycetidae</taxon>
        <taxon>Boletales</taxon>
        <taxon>Boletineae</taxon>
        <taxon>Boletaceae</taxon>
        <taxon>Boletoideae</taxon>
        <taxon>Boletus</taxon>
    </lineage>
</organism>
<feature type="transmembrane region" description="Helical" evidence="2">
    <location>
        <begin position="112"/>
        <end position="135"/>
    </location>
</feature>
<evidence type="ECO:0000256" key="1">
    <source>
        <dbReference type="SAM" id="MobiDB-lite"/>
    </source>
</evidence>
<sequence length="460" mass="51657">MIPNLPQSKSVPSNLATGRRHRVSISGSGSYQSHLSSLGHLHRVRTTSEQISLGPVDESDNDYYLHVLEGGLVEQRPRVGRLSLLKQFITDPATFLSDDLRRMRSGHVWRPHVLVTLYSCLCILFLTIKIHTFVWNAHQTTRPQHDPSWQPILNLAETDIWHSASFLNITLSQRLSVAFRGLPAQAHLETFVVQAHPGSGYKSDLTACLWIEDARIEEALLSATAWPGPVSLVIVTPHTPNSAAYKTLLDYLTAKHASTNLSVHVLHVSSVAGGSSNAYINMARFFARTSRVVLFPDGIPRSARSSHNTHWLDKLSVDTPHPVLLSNTTSKAFSPRLLAPVVLPRDHPVWCTERCYMFGSRLLDWEDCLWRLWLESAGEASSIAVPHLWNGFKNATSPLVSPFAIKIRLRWSAKYRSEACAFTLKRSQAFESLSKTEKRHMQWRKKFCRETVGPGALDMP</sequence>
<accession>A0A8I3AAI5</accession>
<keyword evidence="2" id="KW-0472">Membrane</keyword>
<proteinExistence type="predicted"/>